<feature type="domain" description="R3H" evidence="2">
    <location>
        <begin position="119"/>
        <end position="184"/>
    </location>
</feature>
<dbReference type="Pfam" id="PF01424">
    <property type="entry name" value="R3H"/>
    <property type="match status" value="1"/>
</dbReference>
<evidence type="ECO:0000256" key="1">
    <source>
        <dbReference type="SAM" id="MobiDB-lite"/>
    </source>
</evidence>
<dbReference type="InterPro" id="IPR036867">
    <property type="entry name" value="R3H_dom_sf"/>
</dbReference>
<gene>
    <name evidence="3" type="ORF">FM101_01000</name>
</gene>
<name>A0A1R4EV75_9MICC</name>
<dbReference type="PANTHER" id="PTHR35800:SF1">
    <property type="entry name" value="RNA-BINDING PROTEIN KHPB"/>
    <property type="match status" value="1"/>
</dbReference>
<dbReference type="SUPFAM" id="SSF82708">
    <property type="entry name" value="R3H domain"/>
    <property type="match status" value="1"/>
</dbReference>
<accession>A0A1R4EV75</accession>
<dbReference type="InterPro" id="IPR038008">
    <property type="entry name" value="Jag_KH"/>
</dbReference>
<dbReference type="CDD" id="cd02414">
    <property type="entry name" value="KH-II_Jag"/>
    <property type="match status" value="1"/>
</dbReference>
<feature type="region of interest" description="Disordered" evidence="1">
    <location>
        <begin position="1"/>
        <end position="35"/>
    </location>
</feature>
<proteinExistence type="predicted"/>
<dbReference type="GO" id="GO:0003723">
    <property type="term" value="F:RNA binding"/>
    <property type="evidence" value="ECO:0007669"/>
    <property type="project" value="InterPro"/>
</dbReference>
<sequence length="185" mass="19832">MNAAETDQSGVEESDSSTQEIDPTADAPTRAEEEGDIAADYLEELLDIADLDGDIDIEVRNGRTYISIVGEGAEDESLKELIGREGEGLEALQELARLAVLSATGNRSRLVLDIAGYRDGRAGELKKIAEEAVAAARESRHDVALKPMSAYERKLVHDAVADLGLQSESEGEGSRRHIVVSLGNV</sequence>
<dbReference type="Gene3D" id="3.30.1370.50">
    <property type="entry name" value="R3H-like domain"/>
    <property type="match status" value="1"/>
</dbReference>
<dbReference type="EMBL" id="FUHW01000004">
    <property type="protein sequence ID" value="SJM47563.1"/>
    <property type="molecule type" value="Genomic_DNA"/>
</dbReference>
<dbReference type="CDD" id="cd02325">
    <property type="entry name" value="R3H"/>
    <property type="match status" value="1"/>
</dbReference>
<dbReference type="PROSITE" id="PS51061">
    <property type="entry name" value="R3H"/>
    <property type="match status" value="1"/>
</dbReference>
<dbReference type="InterPro" id="IPR039247">
    <property type="entry name" value="KhpB"/>
</dbReference>
<evidence type="ECO:0000313" key="3">
    <source>
        <dbReference type="EMBL" id="SJM47563.1"/>
    </source>
</evidence>
<organism evidence="3 4">
    <name type="scientific">Arthrobacter rhombi</name>
    <dbReference type="NCBI Taxonomy" id="71253"/>
    <lineage>
        <taxon>Bacteria</taxon>
        <taxon>Bacillati</taxon>
        <taxon>Actinomycetota</taxon>
        <taxon>Actinomycetes</taxon>
        <taxon>Micrococcales</taxon>
        <taxon>Micrococcaceae</taxon>
        <taxon>Arthrobacter</taxon>
    </lineage>
</organism>
<evidence type="ECO:0000313" key="4">
    <source>
        <dbReference type="Proteomes" id="UP000195913"/>
    </source>
</evidence>
<dbReference type="Gene3D" id="3.30.300.20">
    <property type="match status" value="1"/>
</dbReference>
<dbReference type="SMART" id="SM00393">
    <property type="entry name" value="R3H"/>
    <property type="match status" value="1"/>
</dbReference>
<dbReference type="PANTHER" id="PTHR35800">
    <property type="entry name" value="PROTEIN JAG"/>
    <property type="match status" value="1"/>
</dbReference>
<protein>
    <submittedName>
        <fullName evidence="3">RNA-binding protein Jag</fullName>
    </submittedName>
</protein>
<evidence type="ECO:0000259" key="2">
    <source>
        <dbReference type="PROSITE" id="PS51061"/>
    </source>
</evidence>
<dbReference type="InterPro" id="IPR015946">
    <property type="entry name" value="KH_dom-like_a/b"/>
</dbReference>
<keyword evidence="4" id="KW-1185">Reference proteome</keyword>
<reference evidence="3 4" key="1">
    <citation type="submission" date="2017-02" db="EMBL/GenBank/DDBJ databases">
        <authorList>
            <person name="Peterson S.W."/>
        </authorList>
    </citation>
    <scope>NUCLEOTIDE SEQUENCE [LARGE SCALE GENOMIC DNA]</scope>
    <source>
        <strain evidence="3 4">B Ar 00.02</strain>
    </source>
</reference>
<dbReference type="AlphaFoldDB" id="A0A1R4EV75"/>
<dbReference type="Proteomes" id="UP000195913">
    <property type="component" value="Unassembled WGS sequence"/>
</dbReference>
<dbReference type="InterPro" id="IPR001374">
    <property type="entry name" value="R3H_dom"/>
</dbReference>